<accession>A0A388TB50</accession>
<organism evidence="1 2">
    <name type="scientific">Termititenax aidoneus</name>
    <dbReference type="NCBI Taxonomy" id="2218524"/>
    <lineage>
        <taxon>Bacteria</taxon>
        <taxon>Bacillati</taxon>
        <taxon>Candidatus Margulisiibacteriota</taxon>
        <taxon>Candidatus Termititenacia</taxon>
        <taxon>Candidatus Termititenacales</taxon>
        <taxon>Candidatus Termititenacaceae</taxon>
        <taxon>Candidatus Termititenax</taxon>
    </lineage>
</organism>
<dbReference type="AlphaFoldDB" id="A0A388TB50"/>
<sequence length="194" mass="21852">PVFGGQLHNVCPDRSSDTIVKQLCSTVSTVNAAMDKADYTTAEKQLAEILPLFDQLDISKQTAASLKYKAILLAIEAAERLQDNLKIIEYCTLAVETCAAGVGISLEIFRKRGEAYLAVDETDQAWADFSFYKKEMAVYDCLGETLTLQEQIEKLLPELYSFWLYCCCYLADKNTADIFWSCLLKLAKLWDDLE</sequence>
<keyword evidence="2" id="KW-1185">Reference proteome</keyword>
<feature type="non-terminal residue" evidence="1">
    <location>
        <position position="1"/>
    </location>
</feature>
<reference evidence="1 2" key="1">
    <citation type="journal article" date="2019" name="ISME J.">
        <title>Genome analyses of uncultured TG2/ZB3 bacteria in 'Margulisbacteria' specifically attached to ectosymbiotic spirochetes of protists in the termite gut.</title>
        <authorList>
            <person name="Utami Y.D."/>
            <person name="Kuwahara H."/>
            <person name="Igai K."/>
            <person name="Murakami T."/>
            <person name="Sugaya K."/>
            <person name="Morikawa T."/>
            <person name="Nagura Y."/>
            <person name="Yuki M."/>
            <person name="Deevong P."/>
            <person name="Inoue T."/>
            <person name="Kihara K."/>
            <person name="Lo N."/>
            <person name="Yamada A."/>
            <person name="Ohkuma M."/>
            <person name="Hongoh Y."/>
        </authorList>
    </citation>
    <scope>NUCLEOTIDE SEQUENCE [LARGE SCALE GENOMIC DNA]</scope>
    <source>
        <strain evidence="1">NkOx7-01</strain>
    </source>
</reference>
<gene>
    <name evidence="1" type="ORF">NO1_0881</name>
</gene>
<dbReference type="EMBL" id="BGZN01000012">
    <property type="protein sequence ID" value="GBR73508.1"/>
    <property type="molecule type" value="Genomic_DNA"/>
</dbReference>
<protein>
    <submittedName>
        <fullName evidence="1">Uncharacterized protein</fullName>
    </submittedName>
</protein>
<name>A0A388TB50_TERA1</name>
<evidence type="ECO:0000313" key="2">
    <source>
        <dbReference type="Proteomes" id="UP000269352"/>
    </source>
</evidence>
<comment type="caution">
    <text evidence="1">The sequence shown here is derived from an EMBL/GenBank/DDBJ whole genome shotgun (WGS) entry which is preliminary data.</text>
</comment>
<dbReference type="Proteomes" id="UP000269352">
    <property type="component" value="Unassembled WGS sequence"/>
</dbReference>
<evidence type="ECO:0000313" key="1">
    <source>
        <dbReference type="EMBL" id="GBR73508.1"/>
    </source>
</evidence>
<proteinExistence type="predicted"/>